<proteinExistence type="inferred from homology"/>
<dbReference type="RefSeq" id="WP_057954398.1">
    <property type="nucleotide sequence ID" value="NZ_CP013118.1"/>
</dbReference>
<protein>
    <submittedName>
        <fullName evidence="9">Ribosomal RNA large subunit methyltransferase I</fullName>
        <ecNumber evidence="9">2.1.1.191</ecNumber>
    </submittedName>
</protein>
<dbReference type="InterPro" id="IPR036974">
    <property type="entry name" value="PUA_sf"/>
</dbReference>
<keyword evidence="10" id="KW-1185">Reference proteome</keyword>
<dbReference type="EC" id="2.1.1.191" evidence="9"/>
<dbReference type="Proteomes" id="UP000064893">
    <property type="component" value="Chromosome"/>
</dbReference>
<dbReference type="Gene3D" id="3.30.750.80">
    <property type="entry name" value="RNA methyltransferase domain (HRMD) like"/>
    <property type="match status" value="1"/>
</dbReference>
<dbReference type="EMBL" id="CP013118">
    <property type="protein sequence ID" value="ALO17070.1"/>
    <property type="molecule type" value="Genomic_DNA"/>
</dbReference>
<dbReference type="Pfam" id="PF17785">
    <property type="entry name" value="PUA_3"/>
    <property type="match status" value="1"/>
</dbReference>
<dbReference type="OrthoDB" id="9805492at2"/>
<dbReference type="Gene3D" id="3.40.50.150">
    <property type="entry name" value="Vaccinia Virus protein VP39"/>
    <property type="match status" value="1"/>
</dbReference>
<dbReference type="AlphaFoldDB" id="A0A0S2I3Y2"/>
<dbReference type="SUPFAM" id="SSF88697">
    <property type="entry name" value="PUA domain-like"/>
    <property type="match status" value="1"/>
</dbReference>
<sequence length="395" mass="44360">MTNRTKIVLKSGKDQSVKRFHPWIFSGAIKKTYGPLVEGNVVDVYDNKDNFLGCGHYQIGSIAVRVLSFQETDIDRQFYFNRLQTALNIRKELLQNMPETDVYRLVHGEGDQLPGLIIDIYNDTAVLQMHSVGMFLARDHIAEALQKLYGSALEHIYCKSSGTLPKKALEDEQKDFFMMGDKVSGVVKEYGVKYHINWLEGQKTGFFIDQRENRRLLGDYAKNRVVANVFGYTGGFSLFAMQNGAKMVHTIDSSAKAIDLTDENVQLNFGETTAHKGIAADAFDFFAKAEDTYDLIVLDPPAFAKHHNVLSNALQGYKRINQRAFENIGPNGVLFTFSCSQAVSPQNFRKSVFAAAANAGRKVRILHQLTQPADHPISIFHPEGEYLKGLVLHVE</sequence>
<feature type="domain" description="RlmI-like PUA" evidence="8">
    <location>
        <begin position="7"/>
        <end position="69"/>
    </location>
</feature>
<dbReference type="GO" id="GO:0032259">
    <property type="term" value="P:methylation"/>
    <property type="evidence" value="ECO:0007669"/>
    <property type="project" value="UniProtKB-KW"/>
</dbReference>
<evidence type="ECO:0000256" key="6">
    <source>
        <dbReference type="ARBA" id="ARBA00038091"/>
    </source>
</evidence>
<evidence type="ECO:0000256" key="3">
    <source>
        <dbReference type="ARBA" id="ARBA00022603"/>
    </source>
</evidence>
<dbReference type="GO" id="GO:0003723">
    <property type="term" value="F:RNA binding"/>
    <property type="evidence" value="ECO:0007669"/>
    <property type="project" value="InterPro"/>
</dbReference>
<reference evidence="9 10" key="1">
    <citation type="submission" date="2015-11" db="EMBL/GenBank/DDBJ databases">
        <title>Description and complete genome sequence of a novel strain predominating in hypersaline microbial mats and representing a new family of the Bacteriodetes phylum.</title>
        <authorList>
            <person name="Spring S."/>
            <person name="Bunk B."/>
            <person name="Sproer C."/>
            <person name="Klenk H.-P."/>
        </authorList>
    </citation>
    <scope>NUCLEOTIDE SEQUENCE [LARGE SCALE GENOMIC DNA]</scope>
    <source>
        <strain evidence="9 10">L21-Spi-D4</strain>
    </source>
</reference>
<gene>
    <name evidence="9" type="primary">rlmI</name>
    <name evidence="9" type="ORF">L21SP5_03459</name>
</gene>
<comment type="subcellular location">
    <subcellularLocation>
        <location evidence="1">Cytoplasm</location>
    </subcellularLocation>
</comment>
<evidence type="ECO:0000256" key="1">
    <source>
        <dbReference type="ARBA" id="ARBA00004496"/>
    </source>
</evidence>
<keyword evidence="2" id="KW-0963">Cytoplasm</keyword>
<dbReference type="CDD" id="cd21153">
    <property type="entry name" value="PUA_RlmI"/>
    <property type="match status" value="1"/>
</dbReference>
<dbReference type="PATRIC" id="fig|1307839.3.peg.3713"/>
<dbReference type="PANTHER" id="PTHR42873:SF1">
    <property type="entry name" value="S-ADENOSYLMETHIONINE-DEPENDENT METHYLTRANSFERASE DOMAIN-CONTAINING PROTEIN"/>
    <property type="match status" value="1"/>
</dbReference>
<dbReference type="Pfam" id="PF10672">
    <property type="entry name" value="Methyltrans_SAM"/>
    <property type="match status" value="1"/>
</dbReference>
<dbReference type="InterPro" id="IPR029063">
    <property type="entry name" value="SAM-dependent_MTases_sf"/>
</dbReference>
<accession>A0A0S2I3Y2</accession>
<evidence type="ECO:0000256" key="5">
    <source>
        <dbReference type="ARBA" id="ARBA00022691"/>
    </source>
</evidence>
<keyword evidence="4 9" id="KW-0808">Transferase</keyword>
<dbReference type="Gene3D" id="2.30.130.10">
    <property type="entry name" value="PUA domain"/>
    <property type="match status" value="1"/>
</dbReference>
<dbReference type="CDD" id="cd02440">
    <property type="entry name" value="AdoMet_MTases"/>
    <property type="match status" value="1"/>
</dbReference>
<evidence type="ECO:0000256" key="4">
    <source>
        <dbReference type="ARBA" id="ARBA00022679"/>
    </source>
</evidence>
<dbReference type="InterPro" id="IPR041532">
    <property type="entry name" value="RlmI-like_PUA"/>
</dbReference>
<dbReference type="CDD" id="cd11572">
    <property type="entry name" value="RlmI_M_like"/>
    <property type="match status" value="1"/>
</dbReference>
<evidence type="ECO:0000313" key="10">
    <source>
        <dbReference type="Proteomes" id="UP000064893"/>
    </source>
</evidence>
<keyword evidence="5" id="KW-0949">S-adenosyl-L-methionine</keyword>
<dbReference type="GO" id="GO:0008168">
    <property type="term" value="F:methyltransferase activity"/>
    <property type="evidence" value="ECO:0007669"/>
    <property type="project" value="UniProtKB-KW"/>
</dbReference>
<dbReference type="InterPro" id="IPR015947">
    <property type="entry name" value="PUA-like_sf"/>
</dbReference>
<evidence type="ECO:0000259" key="8">
    <source>
        <dbReference type="Pfam" id="PF17785"/>
    </source>
</evidence>
<evidence type="ECO:0000313" key="9">
    <source>
        <dbReference type="EMBL" id="ALO17070.1"/>
    </source>
</evidence>
<organism evidence="9 10">
    <name type="scientific">Salinivirga cyanobacteriivorans</name>
    <dbReference type="NCBI Taxonomy" id="1307839"/>
    <lineage>
        <taxon>Bacteria</taxon>
        <taxon>Pseudomonadati</taxon>
        <taxon>Bacteroidota</taxon>
        <taxon>Bacteroidia</taxon>
        <taxon>Bacteroidales</taxon>
        <taxon>Salinivirgaceae</taxon>
        <taxon>Salinivirga</taxon>
    </lineage>
</organism>
<comment type="similarity">
    <text evidence="6">Belongs to the methyltransferase superfamily. RlmI family.</text>
</comment>
<dbReference type="PROSITE" id="PS50890">
    <property type="entry name" value="PUA"/>
    <property type="match status" value="1"/>
</dbReference>
<dbReference type="KEGG" id="blq:L21SP5_03459"/>
<dbReference type="InterPro" id="IPR019614">
    <property type="entry name" value="SAM-dep_methyl-trfase"/>
</dbReference>
<evidence type="ECO:0000259" key="7">
    <source>
        <dbReference type="Pfam" id="PF10672"/>
    </source>
</evidence>
<dbReference type="GO" id="GO:0005737">
    <property type="term" value="C:cytoplasm"/>
    <property type="evidence" value="ECO:0007669"/>
    <property type="project" value="UniProtKB-SubCell"/>
</dbReference>
<keyword evidence="3 9" id="KW-0489">Methyltransferase</keyword>
<dbReference type="STRING" id="1307839.L21SP5_03459"/>
<name>A0A0S2I3Y2_9BACT</name>
<feature type="domain" description="S-adenosylmethionine-dependent methyltransferase" evidence="7">
    <location>
        <begin position="187"/>
        <end position="350"/>
    </location>
</feature>
<dbReference type="SUPFAM" id="SSF53335">
    <property type="entry name" value="S-adenosyl-L-methionine-dependent methyltransferases"/>
    <property type="match status" value="1"/>
</dbReference>
<evidence type="ECO:0000256" key="2">
    <source>
        <dbReference type="ARBA" id="ARBA00022490"/>
    </source>
</evidence>
<dbReference type="PANTHER" id="PTHR42873">
    <property type="entry name" value="RIBOSOMAL RNA LARGE SUBUNIT METHYLTRANSFERASE"/>
    <property type="match status" value="1"/>
</dbReference>